<name>X0UUU2_9ZZZZ</name>
<reference evidence="1" key="1">
    <citation type="journal article" date="2014" name="Front. Microbiol.">
        <title>High frequency of phylogenetically diverse reductive dehalogenase-homologous genes in deep subseafloor sedimentary metagenomes.</title>
        <authorList>
            <person name="Kawai M."/>
            <person name="Futagami T."/>
            <person name="Toyoda A."/>
            <person name="Takaki Y."/>
            <person name="Nishi S."/>
            <person name="Hori S."/>
            <person name="Arai W."/>
            <person name="Tsubouchi T."/>
            <person name="Morono Y."/>
            <person name="Uchiyama I."/>
            <person name="Ito T."/>
            <person name="Fujiyama A."/>
            <person name="Inagaki F."/>
            <person name="Takami H."/>
        </authorList>
    </citation>
    <scope>NUCLEOTIDE SEQUENCE</scope>
    <source>
        <strain evidence="1">Expedition CK06-06</strain>
    </source>
</reference>
<proteinExistence type="predicted"/>
<dbReference type="AlphaFoldDB" id="X0UUU2"/>
<gene>
    <name evidence="1" type="ORF">S01H1_34490</name>
</gene>
<organism evidence="1">
    <name type="scientific">marine sediment metagenome</name>
    <dbReference type="NCBI Taxonomy" id="412755"/>
    <lineage>
        <taxon>unclassified sequences</taxon>
        <taxon>metagenomes</taxon>
        <taxon>ecological metagenomes</taxon>
    </lineage>
</organism>
<feature type="non-terminal residue" evidence="1">
    <location>
        <position position="1"/>
    </location>
</feature>
<dbReference type="EMBL" id="BARS01021477">
    <property type="protein sequence ID" value="GAG04063.1"/>
    <property type="molecule type" value="Genomic_DNA"/>
</dbReference>
<evidence type="ECO:0008006" key="2">
    <source>
        <dbReference type="Google" id="ProtNLM"/>
    </source>
</evidence>
<evidence type="ECO:0000313" key="1">
    <source>
        <dbReference type="EMBL" id="GAG04063.1"/>
    </source>
</evidence>
<protein>
    <recommendedName>
        <fullName evidence="2">UDP-N-acetylglucosamine 2-epimerase domain-containing protein</fullName>
    </recommendedName>
</protein>
<accession>X0UUU2</accession>
<sequence length="41" mass="4708">YTSREYYGSVSIMINKERDGDNPFGDGQSGKKIIKILEERL</sequence>
<comment type="caution">
    <text evidence="1">The sequence shown here is derived from an EMBL/GenBank/DDBJ whole genome shotgun (WGS) entry which is preliminary data.</text>
</comment>